<comment type="caution">
    <text evidence="1">The sequence shown here is derived from an EMBL/GenBank/DDBJ whole genome shotgun (WGS) entry which is preliminary data.</text>
</comment>
<keyword evidence="2" id="KW-1185">Reference proteome</keyword>
<sequence>MYCKKKPIRKHDIVYDNTSRDAIPKRGYYSELVSDMTKDDPTKDICAKKRMKLILQAKTDKLAPTLISLPKPQKPKLLLPPGRWTTYREDDSIQFPFETFVPKLQFLSVVLPKELPRLVKIERLRRKFLAANMKKMLRKLDIQPFWLLPPEEYDIPDQDLFGLYSPFPKLDLEIFDNTDFDCRIPEEWLGLGMIEGEQYPCPGLAFIPKEEAKPVKGSTDVIQTLNNLYEWTNVAAFNFDKETELWEVMALDGSKRRFNIPRIRLMFKADDPETFAQRVKFAIDLRREVENNLRFYLYLDCLLLEGLPMMPLHYMPKILDMVKIHKQAKEAEFLYKKTEGRMKIIYTIQKYRDLYNFIDVPTKDYVPPVPDYGNYPCVMDDFNARMKYNQWYSLYVLTESVSCIHLVVEECLKVESMLFFTTNYGRNVSLAEFDTVQQHCTFMMLKYLNITWLNSTAHAIRMSFRDVGKGWFNIYEKKWGFYGVSKLSRFMQLVRFRMQYALRYCIEQSMAMFVYMCESPCLCTYWCDEEWEWDPSDLINSPFRSPTVTLFYFHLMMSEEGPYYTTHPSQFEIVIQRLFREMLYRCHFIPQVHPMIMTGLVFDKELFLTSIGLMEPNVVEYRDRLLKAYRKAILPLVAYMRQYECYKEIYMLNIEEYVENFRQEKHSASVTKEELQMHYDAKQDLIWRLPQYINIGPFAINVDSLKQLLVTKRSDIIKALLVMWAEEVRLVLDDVIQAYKNIMRKLGEKPNTIEHVFEIREWMESIPFALKTQDDIMKKVHTDYEVLDAFFTPLENEDFNCLWEAIGWPLQITNQVVTTTEFLEEEQEKFWKLHQQDEQTLFDRIDMFSAQCMALTLQNDFSRVHEIANDIKKAWKGMKDSQDWGRILIQRQKLFGQPVVPFADLNRLVKEFEPYRNLWVTASDFLKSREVWFDNPLMYVDVDTIEPLINEYYKTIVKCVRTFADMPKVQQVAITIRDDIDEFRPLIPIIQAVKNPGMKERHWNEFMERAGITVTMNEKQTFQMCLKQGVAAHGELIADIGELASKEYVIEQSLDKMQADWATKTMEVTPYKNTGTFIMKIADETLQLLDEHLLATQQLGFSPFKAAFELRIQEWDDKLRLTQKVLDEWIECQKEWMYLEPNIYLYGLDRLLDSLVEALHLLDVVSRGLNEYMELKRLRFPRFFFLSDDELLEILSQSRNPKAVQPHLRKCFENIAKVTFEPDLKISHMHSSEGEVVELKYKFYPSTNVEQWLLLLEDTMRHTIRLTLVDGLKELWTMPRAEWVLRWPGQVVIAGSQTAWTAGVENGIAEYRMEYFYEENLMQLDSLRALVKGDLTFFQREVVCALIVIEVHARDVTWTLVEESVKNVTDFQWICQLRYYEAVKDMWPLEEGESAEIYQDESRLDTSAYYRQFSQNHCDVKALNSVFMYQNEYLGNSGRLVITPLTDRCYLTLMCAMHLKFGGAPAGPAGTGKTETTKDLAKALAVQCVVFNCSDQLDYMAMGKFFKGLAASGAWACFDEFNRIDIEVLSVVAQQVVTIQKAQVLKQEKFWFEGCELPLKASCSVFITMNPGYAGRTELPDNLKALFRPIAMMVPNYTLIAEISLFSYGFVEGKILAGKITTTFRLSSEQLSAQDHYDFGMRAVKTVILVAGNLIRQMPDGDERQIVLRALRDVNVPKFLADDLVLFNGIISDLFPRVEIPIVDYGIMEQSIRNMLVKRGYDDLYTFIFKIIQLYETTVVRHGLMLVGPAGSGKTKCYEILRDALTAIKGKLAPDGFPFSPVHTFAVNPKSITMGQLYGEFDLQTHEWTDGILSSLVRGGIAVEDMDKRWYVFDGPVDAVWIENMNTVLDDNKKLCLSSGEIMKLTDRQRMIFEVADLAVASPATVSRCGMVYLDTKVVGLPPLVNAWLKASLPPMADNIRKILPNLIQTYLYPALNLLRERLTELVVSIDSALVLKFLELIDYRLRPLTGKDDRPPPGPPFIAMLPCLAPCWVVWAVVWSVGATCDHNGRAIFSDFIRQITTDNGLKPLFPKEGRVYDYTLNDGGFTDLTEDGEPANPFWYNWMANMESYEVDPEWQFADIEVPTLDNVRSAAILGYKIANYNHVICVGPTGTGKTVTITSKLSRGLHKKFICEFIVFSARTSANQIQDVIDSKLDRRRRGVFGPPPTKRQVFFIDDLNMPALEVFGAQPPIELLRQFMDFSGWYDRTNIGEFRLLVDVGIVAAMGPPGGGRNPVTMRLMRHFHYISFTEMEYASKYGIFLVILQSWTRCFNNVTIREGPFLKASIEIFTSLIEELLPTPTKSHYTFNLRDLSKVFQGILMMDPKAIKDEDDVIRLWYHEHQRVYQDRLVNAEDRQWFVNLLHKKLRTEFGKKSSDVVGGRLMLFGDFMDIGADDRKYVEITDQEELDEVLAQYLVEYNLTTTAPLDLVLFDDAVAHLCRVARIMRQPMANALLLGMGGSGRQSLSRLAANMAELTCIQIEITKAYGQTEWRDDLKQTMMKAGAENRGIVFLFSDAQ</sequence>
<evidence type="ECO:0000313" key="1">
    <source>
        <dbReference type="EMBL" id="KAJ0172507.1"/>
    </source>
</evidence>
<proteinExistence type="predicted"/>
<dbReference type="EMBL" id="CM034407">
    <property type="protein sequence ID" value="KAJ0172507.1"/>
    <property type="molecule type" value="Genomic_DNA"/>
</dbReference>
<evidence type="ECO:0000313" key="2">
    <source>
        <dbReference type="Proteomes" id="UP000824533"/>
    </source>
</evidence>
<reference evidence="1 2" key="1">
    <citation type="journal article" date="2021" name="Front. Genet.">
        <title>Chromosome-Level Genome Assembly Reveals Significant Gene Expansion in the Toll and IMD Signaling Pathways of Dendrolimus kikuchii.</title>
        <authorList>
            <person name="Zhou J."/>
            <person name="Wu P."/>
            <person name="Xiong Z."/>
            <person name="Liu N."/>
            <person name="Zhao N."/>
            <person name="Ji M."/>
            <person name="Qiu Y."/>
            <person name="Yang B."/>
        </authorList>
    </citation>
    <scope>NUCLEOTIDE SEQUENCE [LARGE SCALE GENOMIC DNA]</scope>
    <source>
        <strain evidence="1">Ann1</strain>
    </source>
</reference>
<accession>A0ACC1CLZ2</accession>
<organism evidence="1 2">
    <name type="scientific">Dendrolimus kikuchii</name>
    <dbReference type="NCBI Taxonomy" id="765133"/>
    <lineage>
        <taxon>Eukaryota</taxon>
        <taxon>Metazoa</taxon>
        <taxon>Ecdysozoa</taxon>
        <taxon>Arthropoda</taxon>
        <taxon>Hexapoda</taxon>
        <taxon>Insecta</taxon>
        <taxon>Pterygota</taxon>
        <taxon>Neoptera</taxon>
        <taxon>Endopterygota</taxon>
        <taxon>Lepidoptera</taxon>
        <taxon>Glossata</taxon>
        <taxon>Ditrysia</taxon>
        <taxon>Bombycoidea</taxon>
        <taxon>Lasiocampidae</taxon>
        <taxon>Dendrolimus</taxon>
    </lineage>
</organism>
<feature type="non-terminal residue" evidence="1">
    <location>
        <position position="2518"/>
    </location>
</feature>
<dbReference type="Proteomes" id="UP000824533">
    <property type="component" value="Linkage Group LG21"/>
</dbReference>
<gene>
    <name evidence="1" type="ORF">K1T71_011646</name>
</gene>
<name>A0ACC1CLZ2_9NEOP</name>
<protein>
    <submittedName>
        <fullName evidence="1">Uncharacterized protein</fullName>
    </submittedName>
</protein>